<name>A0A2P2PNM1_RHIMU</name>
<evidence type="ECO:0000313" key="1">
    <source>
        <dbReference type="EMBL" id="MBX56360.1"/>
    </source>
</evidence>
<accession>A0A2P2PNM1</accession>
<dbReference type="AlphaFoldDB" id="A0A2P2PNM1"/>
<protein>
    <submittedName>
        <fullName evidence="1">Uncharacterized protein</fullName>
    </submittedName>
</protein>
<dbReference type="EMBL" id="GGEC01075876">
    <property type="protein sequence ID" value="MBX56360.1"/>
    <property type="molecule type" value="Transcribed_RNA"/>
</dbReference>
<organism evidence="1">
    <name type="scientific">Rhizophora mucronata</name>
    <name type="common">Asiatic mangrove</name>
    <dbReference type="NCBI Taxonomy" id="61149"/>
    <lineage>
        <taxon>Eukaryota</taxon>
        <taxon>Viridiplantae</taxon>
        <taxon>Streptophyta</taxon>
        <taxon>Embryophyta</taxon>
        <taxon>Tracheophyta</taxon>
        <taxon>Spermatophyta</taxon>
        <taxon>Magnoliopsida</taxon>
        <taxon>eudicotyledons</taxon>
        <taxon>Gunneridae</taxon>
        <taxon>Pentapetalae</taxon>
        <taxon>rosids</taxon>
        <taxon>fabids</taxon>
        <taxon>Malpighiales</taxon>
        <taxon>Rhizophoraceae</taxon>
        <taxon>Rhizophora</taxon>
    </lineage>
</organism>
<proteinExistence type="predicted"/>
<reference evidence="1" key="1">
    <citation type="submission" date="2018-02" db="EMBL/GenBank/DDBJ databases">
        <title>Rhizophora mucronata_Transcriptome.</title>
        <authorList>
            <person name="Meera S.P."/>
            <person name="Sreeshan A."/>
            <person name="Augustine A."/>
        </authorList>
    </citation>
    <scope>NUCLEOTIDE SEQUENCE</scope>
    <source>
        <tissue evidence="1">Leaf</tissue>
    </source>
</reference>
<sequence length="29" mass="3447">MLAIVSLFMHLPVSVYKREFMISIRHSIQ</sequence>